<feature type="compositionally biased region" description="Basic and acidic residues" evidence="1">
    <location>
        <begin position="19"/>
        <end position="28"/>
    </location>
</feature>
<evidence type="ECO:0000313" key="2">
    <source>
        <dbReference type="EMBL" id="EAA8667739.1"/>
    </source>
</evidence>
<feature type="region of interest" description="Disordered" evidence="1">
    <location>
        <begin position="1"/>
        <end position="28"/>
    </location>
</feature>
<gene>
    <name evidence="3" type="ORF">KO51_24815</name>
    <name evidence="2" type="ORF">NL99_22895</name>
</gene>
<accession>A0A3W1E6P3</accession>
<organism evidence="3">
    <name type="scientific">Salmonella enterica</name>
    <name type="common">Salmonella choleraesuis</name>
    <dbReference type="NCBI Taxonomy" id="28901"/>
    <lineage>
        <taxon>Bacteria</taxon>
        <taxon>Pseudomonadati</taxon>
        <taxon>Pseudomonadota</taxon>
        <taxon>Gammaproteobacteria</taxon>
        <taxon>Enterobacterales</taxon>
        <taxon>Enterobacteriaceae</taxon>
        <taxon>Salmonella</taxon>
    </lineage>
</organism>
<evidence type="ECO:0000256" key="1">
    <source>
        <dbReference type="SAM" id="MobiDB-lite"/>
    </source>
</evidence>
<protein>
    <submittedName>
        <fullName evidence="3">Uncharacterized protein</fullName>
    </submittedName>
</protein>
<reference evidence="3" key="1">
    <citation type="submission" date="2018-08" db="EMBL/GenBank/DDBJ databases">
        <authorList>
            <consortium name="GenomeTrakr network: Whole genome sequencing for foodborne pathogen traceback"/>
        </authorList>
    </citation>
    <scope>NUCLEOTIDE SEQUENCE [LARGE SCALE GENOMIC DNA]</scope>
    <source>
        <strain evidence="3">FLUFL-1338</strain>
        <strain evidence="2">FLUFL-367</strain>
    </source>
</reference>
<sequence>MNKNTVKRSCTAGIPDFLPRQKDQKNQVQQKEDMWPEINPWNVIFSVLGGLTILAFSVSKNNNIECEWNSATHEHELKLRE</sequence>
<dbReference type="Proteomes" id="UP000885283">
    <property type="component" value="Unassembled WGS sequence"/>
</dbReference>
<dbReference type="EMBL" id="RSMR01000043">
    <property type="protein sequence ID" value="MIK94615.1"/>
    <property type="molecule type" value="Genomic_DNA"/>
</dbReference>
<comment type="caution">
    <text evidence="3">The sequence shown here is derived from an EMBL/GenBank/DDBJ whole genome shotgun (WGS) entry which is preliminary data.</text>
</comment>
<dbReference type="Proteomes" id="UP000839834">
    <property type="component" value="Unassembled WGS sequence"/>
</dbReference>
<proteinExistence type="predicted"/>
<dbReference type="AlphaFoldDB" id="A0A3W1E6P3"/>
<name>A0A3W1E6P3_SALER</name>
<dbReference type="EMBL" id="AAACVH010000051">
    <property type="protein sequence ID" value="EAA8667739.1"/>
    <property type="molecule type" value="Genomic_DNA"/>
</dbReference>
<evidence type="ECO:0000313" key="3">
    <source>
        <dbReference type="EMBL" id="MIK94615.1"/>
    </source>
</evidence>